<dbReference type="Proteomes" id="UP000729357">
    <property type="component" value="Unassembled WGS sequence"/>
</dbReference>
<feature type="compositionally biased region" description="Acidic residues" evidence="1">
    <location>
        <begin position="241"/>
        <end position="256"/>
    </location>
</feature>
<evidence type="ECO:0000313" key="3">
    <source>
        <dbReference type="Proteomes" id="UP000729357"/>
    </source>
</evidence>
<reference evidence="2" key="2">
    <citation type="submission" date="2021-08" db="EMBL/GenBank/DDBJ databases">
        <authorList>
            <person name="Gostincar C."/>
            <person name="Sun X."/>
            <person name="Song Z."/>
            <person name="Gunde-Cimerman N."/>
        </authorList>
    </citation>
    <scope>NUCLEOTIDE SEQUENCE</scope>
    <source>
        <strain evidence="2">EXF-9298</strain>
    </source>
</reference>
<reference evidence="2" key="1">
    <citation type="journal article" date="2021" name="J Fungi (Basel)">
        <title>Virulence traits and population genomics of the black yeast Aureobasidium melanogenum.</title>
        <authorList>
            <person name="Cernosa A."/>
            <person name="Sun X."/>
            <person name="Gostincar C."/>
            <person name="Fang C."/>
            <person name="Gunde-Cimerman N."/>
            <person name="Song Z."/>
        </authorList>
    </citation>
    <scope>NUCLEOTIDE SEQUENCE</scope>
    <source>
        <strain evidence="2">EXF-9298</strain>
    </source>
</reference>
<organism evidence="2 3">
    <name type="scientific">Aureobasidium melanogenum</name>
    <name type="common">Aureobasidium pullulans var. melanogenum</name>
    <dbReference type="NCBI Taxonomy" id="46634"/>
    <lineage>
        <taxon>Eukaryota</taxon>
        <taxon>Fungi</taxon>
        <taxon>Dikarya</taxon>
        <taxon>Ascomycota</taxon>
        <taxon>Pezizomycotina</taxon>
        <taxon>Dothideomycetes</taxon>
        <taxon>Dothideomycetidae</taxon>
        <taxon>Dothideales</taxon>
        <taxon>Saccotheciaceae</taxon>
        <taxon>Aureobasidium</taxon>
    </lineage>
</organism>
<feature type="non-terminal residue" evidence="2">
    <location>
        <position position="1"/>
    </location>
</feature>
<proteinExistence type="predicted"/>
<feature type="region of interest" description="Disordered" evidence="1">
    <location>
        <begin position="208"/>
        <end position="287"/>
    </location>
</feature>
<keyword evidence="3" id="KW-1185">Reference proteome</keyword>
<feature type="region of interest" description="Disordered" evidence="1">
    <location>
        <begin position="322"/>
        <end position="389"/>
    </location>
</feature>
<evidence type="ECO:0000256" key="1">
    <source>
        <dbReference type="SAM" id="MobiDB-lite"/>
    </source>
</evidence>
<accession>A0A9P8FK02</accession>
<dbReference type="EMBL" id="JAHFXS010001903">
    <property type="protein sequence ID" value="KAG9974942.1"/>
    <property type="molecule type" value="Genomic_DNA"/>
</dbReference>
<name>A0A9P8FK02_AURME</name>
<comment type="caution">
    <text evidence="2">The sequence shown here is derived from an EMBL/GenBank/DDBJ whole genome shotgun (WGS) entry which is preliminary data.</text>
</comment>
<dbReference type="AlphaFoldDB" id="A0A9P8FK02"/>
<sequence>MAEPPPPATMTVTVAVPMLANIFQSTYNLQTEVQNLRTEIRDLRTDFTTRIEALEAQLAWQPTTRPPPDVITDRPQDLVEDATLAHEDRVHHEEDRIDDENLHVQMDDRLDRGDLAHTQQDDIIHEDENITHEGTVTHEDVVTRNHEDLFTQTQQDDVTHEEEEIVNSSSPSVDEGITGVAEPVISLPPAAAAAGGKKRKRTIHDAPAYINRSGFMTRSSDAQLAEKRNGEAKEPSRSESPFDDNDDRDELSDGVDEIPPKAPARPQLPSMSEPRVGPRRLRAEEAGLDKFVAPKAESFTVSRLLEAETQARPRRIKLTFAAGKENPTKESAQAPQILPPPGAPVVKKSHGPKPSVPVRGEPGFVSPRRTRSDKITPFQRFGSPQLNEPDVVAVPWR</sequence>
<evidence type="ECO:0000313" key="2">
    <source>
        <dbReference type="EMBL" id="KAG9974942.1"/>
    </source>
</evidence>
<feature type="region of interest" description="Disordered" evidence="1">
    <location>
        <begin position="154"/>
        <end position="175"/>
    </location>
</feature>
<gene>
    <name evidence="2" type="ORF">KCU98_g11673</name>
</gene>
<protein>
    <submittedName>
        <fullName evidence="2">Uncharacterized protein</fullName>
    </submittedName>
</protein>
<feature type="compositionally biased region" description="Basic and acidic residues" evidence="1">
    <location>
        <begin position="224"/>
        <end position="237"/>
    </location>
</feature>